<evidence type="ECO:0000259" key="3">
    <source>
        <dbReference type="PROSITE" id="PS50885"/>
    </source>
</evidence>
<feature type="domain" description="GGDEF" evidence="4">
    <location>
        <begin position="383"/>
        <end position="511"/>
    </location>
</feature>
<dbReference type="PANTHER" id="PTHR33121:SF71">
    <property type="entry name" value="OXYGEN SENSOR PROTEIN DOSP"/>
    <property type="match status" value="1"/>
</dbReference>
<dbReference type="GO" id="GO:0007165">
    <property type="term" value="P:signal transduction"/>
    <property type="evidence" value="ECO:0007669"/>
    <property type="project" value="InterPro"/>
</dbReference>
<dbReference type="InterPro" id="IPR050706">
    <property type="entry name" value="Cyclic-di-GMP_PDE-like"/>
</dbReference>
<evidence type="ECO:0000259" key="2">
    <source>
        <dbReference type="PROSITE" id="PS50883"/>
    </source>
</evidence>
<comment type="caution">
    <text evidence="5">The sequence shown here is derived from an EMBL/GenBank/DDBJ whole genome shotgun (WGS) entry which is preliminary data.</text>
</comment>
<dbReference type="GO" id="GO:0016020">
    <property type="term" value="C:membrane"/>
    <property type="evidence" value="ECO:0007669"/>
    <property type="project" value="InterPro"/>
</dbReference>
<dbReference type="SUPFAM" id="SSF158472">
    <property type="entry name" value="HAMP domain-like"/>
    <property type="match status" value="1"/>
</dbReference>
<dbReference type="GO" id="GO:0071111">
    <property type="term" value="F:cyclic-guanylate-specific phosphodiesterase activity"/>
    <property type="evidence" value="ECO:0007669"/>
    <property type="project" value="InterPro"/>
</dbReference>
<dbReference type="InterPro" id="IPR000160">
    <property type="entry name" value="GGDEF_dom"/>
</dbReference>
<dbReference type="InterPro" id="IPR001633">
    <property type="entry name" value="EAL_dom"/>
</dbReference>
<reference evidence="5 6" key="1">
    <citation type="submission" date="2018-07" db="EMBL/GenBank/DDBJ databases">
        <title>Motiliproteus coralliicola sp. nov., a bacterium isolated from Coral.</title>
        <authorList>
            <person name="Wang G."/>
        </authorList>
    </citation>
    <scope>NUCLEOTIDE SEQUENCE [LARGE SCALE GENOMIC DNA]</scope>
    <source>
        <strain evidence="5 6">C34</strain>
    </source>
</reference>
<dbReference type="Gene3D" id="3.20.20.450">
    <property type="entry name" value="EAL domain"/>
    <property type="match status" value="1"/>
</dbReference>
<name>A0A369WCH2_9GAMM</name>
<feature type="transmembrane region" description="Helical" evidence="1">
    <location>
        <begin position="274"/>
        <end position="298"/>
    </location>
</feature>
<dbReference type="PROSITE" id="PS50883">
    <property type="entry name" value="EAL"/>
    <property type="match status" value="1"/>
</dbReference>
<dbReference type="Pfam" id="PF14827">
    <property type="entry name" value="dCache_3"/>
    <property type="match status" value="1"/>
</dbReference>
<dbReference type="InterPro" id="IPR029150">
    <property type="entry name" value="dCache_3"/>
</dbReference>
<sequence>MNLKFRYQAKLTLVYLALFVVVQSLISLVFVQTMTDNVRSQALQQLDTSALIFQRIVQQRVDVLGASAQLLSKDYGFREAIATEDDNTIRSALQNQKARFGADLAYLLDLDERVTAVTDANQPMRVPNISDALKDMAEVEGIGAKLVELDGHLHQLVVVPVQAPITIAWVAFGFELDEEYAEEIKRLSAIDLEVAFVHRPGSDDLFQLATAFANAPVFDQSSASNKDRSYTSTGSFDEAGIFYKYLPLSSTIDGQQIAAILSFSEKSAYQPYRLLFITTVVILGVGFLLLVVGSLAVASGITRPLRQLTNAVQKVAGGDYHEVQCTSQGDEIADLTDSFNAMVNTVREREQRILFQAYHDTETGLPNRLQFEKSLNGRCCERNPYTIAVFEVQQLRELRTFLDHTNISELMQGVGARLKQILATDVARLSTETFAAVIHHPSDTNPKIAEVLKSFLEPCQVAGIVVDIQLRIGLVNFPSDGEDAELLLRQAHAALDRCRTSGKSYAWFDQDSTVLQKRRLSIMSELRQGLKNGEVNFAYQPKVNLLSGQVEVVEALVRWNSTTHGFIPPDEFIPIAERTGDIRHLTDWGLETAIRQASDWHNQGLEIAVALNLSANDLTNHRLPDQVMGLLNRYQLPIRLLKLEVTESAVMHDMDRALAVLNRLHDLGLFLSIDDYGTGYSSLSYLKQLPMDELKIDKAFVLKLASNMEDQILVRSTIELAHNLGLTVTAEGVEDAQSVELLRQYGCDMVQGYHICRPVSAADLETFVRNQKENAPA</sequence>
<dbReference type="Pfam" id="PF00563">
    <property type="entry name" value="EAL"/>
    <property type="match status" value="1"/>
</dbReference>
<protein>
    <submittedName>
        <fullName evidence="5">EAL domain-containing protein</fullName>
    </submittedName>
</protein>
<dbReference type="SMART" id="SM00304">
    <property type="entry name" value="HAMP"/>
    <property type="match status" value="1"/>
</dbReference>
<feature type="domain" description="EAL" evidence="2">
    <location>
        <begin position="519"/>
        <end position="772"/>
    </location>
</feature>
<dbReference type="Pfam" id="PF00990">
    <property type="entry name" value="GGDEF"/>
    <property type="match status" value="1"/>
</dbReference>
<keyword evidence="1" id="KW-0812">Transmembrane</keyword>
<evidence type="ECO:0000256" key="1">
    <source>
        <dbReference type="SAM" id="Phobius"/>
    </source>
</evidence>
<dbReference type="Gene3D" id="3.30.70.270">
    <property type="match status" value="1"/>
</dbReference>
<dbReference type="CDD" id="cd01948">
    <property type="entry name" value="EAL"/>
    <property type="match status" value="1"/>
</dbReference>
<evidence type="ECO:0000313" key="6">
    <source>
        <dbReference type="Proteomes" id="UP000253769"/>
    </source>
</evidence>
<dbReference type="Pfam" id="PF00672">
    <property type="entry name" value="HAMP"/>
    <property type="match status" value="1"/>
</dbReference>
<dbReference type="PANTHER" id="PTHR33121">
    <property type="entry name" value="CYCLIC DI-GMP PHOSPHODIESTERASE PDEF"/>
    <property type="match status" value="1"/>
</dbReference>
<dbReference type="OrthoDB" id="9804951at2"/>
<dbReference type="InterPro" id="IPR003660">
    <property type="entry name" value="HAMP_dom"/>
</dbReference>
<dbReference type="InterPro" id="IPR043128">
    <property type="entry name" value="Rev_trsase/Diguanyl_cyclase"/>
</dbReference>
<dbReference type="SMART" id="SM00267">
    <property type="entry name" value="GGDEF"/>
    <property type="match status" value="1"/>
</dbReference>
<dbReference type="SUPFAM" id="SSF55073">
    <property type="entry name" value="Nucleotide cyclase"/>
    <property type="match status" value="1"/>
</dbReference>
<dbReference type="Proteomes" id="UP000253769">
    <property type="component" value="Unassembled WGS sequence"/>
</dbReference>
<dbReference type="SMART" id="SM00052">
    <property type="entry name" value="EAL"/>
    <property type="match status" value="1"/>
</dbReference>
<dbReference type="PROSITE" id="PS50885">
    <property type="entry name" value="HAMP"/>
    <property type="match status" value="1"/>
</dbReference>
<evidence type="ECO:0000313" key="5">
    <source>
        <dbReference type="EMBL" id="RDE19730.1"/>
    </source>
</evidence>
<dbReference type="SUPFAM" id="SSF141868">
    <property type="entry name" value="EAL domain-like"/>
    <property type="match status" value="1"/>
</dbReference>
<keyword evidence="1" id="KW-0472">Membrane</keyword>
<keyword evidence="6" id="KW-1185">Reference proteome</keyword>
<dbReference type="AlphaFoldDB" id="A0A369WCH2"/>
<proteinExistence type="predicted"/>
<feature type="transmembrane region" description="Helical" evidence="1">
    <location>
        <begin position="12"/>
        <end position="31"/>
    </location>
</feature>
<dbReference type="InterPro" id="IPR029787">
    <property type="entry name" value="Nucleotide_cyclase"/>
</dbReference>
<dbReference type="CDD" id="cd06225">
    <property type="entry name" value="HAMP"/>
    <property type="match status" value="1"/>
</dbReference>
<dbReference type="InterPro" id="IPR035919">
    <property type="entry name" value="EAL_sf"/>
</dbReference>
<evidence type="ECO:0000259" key="4">
    <source>
        <dbReference type="PROSITE" id="PS50887"/>
    </source>
</evidence>
<feature type="domain" description="HAMP" evidence="3">
    <location>
        <begin position="299"/>
        <end position="351"/>
    </location>
</feature>
<dbReference type="RefSeq" id="WP_114696075.1">
    <property type="nucleotide sequence ID" value="NZ_QQOH01000003.1"/>
</dbReference>
<keyword evidence="1" id="KW-1133">Transmembrane helix</keyword>
<accession>A0A369WCH2</accession>
<dbReference type="PROSITE" id="PS50887">
    <property type="entry name" value="GGDEF"/>
    <property type="match status" value="1"/>
</dbReference>
<gene>
    <name evidence="5" type="ORF">DV711_12690</name>
</gene>
<dbReference type="Gene3D" id="6.10.340.10">
    <property type="match status" value="1"/>
</dbReference>
<organism evidence="5 6">
    <name type="scientific">Motiliproteus coralliicola</name>
    <dbReference type="NCBI Taxonomy" id="2283196"/>
    <lineage>
        <taxon>Bacteria</taxon>
        <taxon>Pseudomonadati</taxon>
        <taxon>Pseudomonadota</taxon>
        <taxon>Gammaproteobacteria</taxon>
        <taxon>Oceanospirillales</taxon>
        <taxon>Oceanospirillaceae</taxon>
        <taxon>Motiliproteus</taxon>
    </lineage>
</organism>
<dbReference type="EMBL" id="QQOH01000003">
    <property type="protein sequence ID" value="RDE19730.1"/>
    <property type="molecule type" value="Genomic_DNA"/>
</dbReference>